<evidence type="ECO:0000313" key="3">
    <source>
        <dbReference type="Proteomes" id="UP000652219"/>
    </source>
</evidence>
<proteinExistence type="predicted"/>
<dbReference type="EMBL" id="WIGN01000056">
    <property type="protein sequence ID" value="KAF6813121.1"/>
    <property type="molecule type" value="Genomic_DNA"/>
</dbReference>
<dbReference type="AlphaFoldDB" id="A0A8H6MYQ3"/>
<evidence type="ECO:0000256" key="1">
    <source>
        <dbReference type="SAM" id="MobiDB-lite"/>
    </source>
</evidence>
<reference evidence="2 3" key="1">
    <citation type="journal article" date="2020" name="Phytopathology">
        <title>Genome Sequence Resources of Colletotrichum truncatum, C. plurivorum, C. musicola, and C. sojae: Four Species Pathogenic to Soybean (Glycine max).</title>
        <authorList>
            <person name="Rogerio F."/>
            <person name="Boufleur T.R."/>
            <person name="Ciampi-Guillardi M."/>
            <person name="Sukno S.A."/>
            <person name="Thon M.R."/>
            <person name="Massola Junior N.S."/>
            <person name="Baroncelli R."/>
        </authorList>
    </citation>
    <scope>NUCLEOTIDE SEQUENCE [LARGE SCALE GENOMIC DNA]</scope>
    <source>
        <strain evidence="2 3">LFN0009</strain>
    </source>
</reference>
<dbReference type="Proteomes" id="UP000652219">
    <property type="component" value="Unassembled WGS sequence"/>
</dbReference>
<accession>A0A8H6MYQ3</accession>
<evidence type="ECO:0000313" key="2">
    <source>
        <dbReference type="EMBL" id="KAF6813121.1"/>
    </source>
</evidence>
<protein>
    <submittedName>
        <fullName evidence="2">Uncharacterized protein</fullName>
    </submittedName>
</protein>
<organism evidence="2 3">
    <name type="scientific">Colletotrichum sojae</name>
    <dbReference type="NCBI Taxonomy" id="2175907"/>
    <lineage>
        <taxon>Eukaryota</taxon>
        <taxon>Fungi</taxon>
        <taxon>Dikarya</taxon>
        <taxon>Ascomycota</taxon>
        <taxon>Pezizomycotina</taxon>
        <taxon>Sordariomycetes</taxon>
        <taxon>Hypocreomycetidae</taxon>
        <taxon>Glomerellales</taxon>
        <taxon>Glomerellaceae</taxon>
        <taxon>Colletotrichum</taxon>
        <taxon>Colletotrichum orchidearum species complex</taxon>
    </lineage>
</organism>
<comment type="caution">
    <text evidence="2">The sequence shown here is derived from an EMBL/GenBank/DDBJ whole genome shotgun (WGS) entry which is preliminary data.</text>
</comment>
<feature type="region of interest" description="Disordered" evidence="1">
    <location>
        <begin position="1"/>
        <end position="23"/>
    </location>
</feature>
<name>A0A8H6MYQ3_9PEZI</name>
<gene>
    <name evidence="2" type="ORF">CSOJ01_04807</name>
</gene>
<keyword evidence="3" id="KW-1185">Reference proteome</keyword>
<feature type="region of interest" description="Disordered" evidence="1">
    <location>
        <begin position="192"/>
        <end position="212"/>
    </location>
</feature>
<sequence length="212" mass="23411">MGNTATMARMWPPSRHQSRQRRRQTCLGSFPAATFKASEARPSLIDVHVAALAPVESGVDGDGELRRFKSRSSILLHPYGVNLLLSLCPWLSGSHRQRDQAILGRPSYLAMNAMYLPAGVVPLIIRHPSRLPESNHGTRSSTLHPRFADVHAPNRPASVRHQLLRLLHCTCTAHRARSRVHGRSSSHISMMLPVGTPPTTQRHFAAPQDPSA</sequence>